<evidence type="ECO:0000256" key="2">
    <source>
        <dbReference type="SAM" id="SignalP"/>
    </source>
</evidence>
<comment type="similarity">
    <text evidence="1">Belongs to the TolB family.</text>
</comment>
<feature type="chain" id="PRO_5036323638" evidence="2">
    <location>
        <begin position="23"/>
        <end position="404"/>
    </location>
</feature>
<comment type="caution">
    <text evidence="4">The sequence shown here is derived from an EMBL/GenBank/DDBJ whole genome shotgun (WGS) entry which is preliminary data.</text>
</comment>
<keyword evidence="2" id="KW-0732">Signal</keyword>
<dbReference type="RefSeq" id="WP_165832940.1">
    <property type="nucleotide sequence ID" value="NZ_CABMMC010000210.1"/>
</dbReference>
<reference evidence="4 5" key="1">
    <citation type="submission" date="2018-04" db="EMBL/GenBank/DDBJ databases">
        <title>Genomic Encyclopedia of Type Strains, Phase IV (KMG-IV): sequencing the most valuable type-strain genomes for metagenomic binning, comparative biology and taxonomic classification.</title>
        <authorList>
            <person name="Goeker M."/>
        </authorList>
    </citation>
    <scope>NUCLEOTIDE SEQUENCE [LARGE SCALE GENOMIC DNA]</scope>
    <source>
        <strain evidence="4 5">DSM 14823</strain>
    </source>
</reference>
<dbReference type="Pfam" id="PF07676">
    <property type="entry name" value="PD40"/>
    <property type="match status" value="2"/>
</dbReference>
<dbReference type="InterPro" id="IPR011659">
    <property type="entry name" value="WD40"/>
</dbReference>
<feature type="signal peptide" evidence="2">
    <location>
        <begin position="1"/>
        <end position="22"/>
    </location>
</feature>
<reference evidence="3 6" key="2">
    <citation type="submission" date="2020-04" db="EMBL/GenBank/DDBJ databases">
        <authorList>
            <person name="Hitch T.C.A."/>
            <person name="Wylensek D."/>
            <person name="Clavel T."/>
        </authorList>
    </citation>
    <scope>NUCLEOTIDE SEQUENCE [LARGE SCALE GENOMIC DNA]</scope>
    <source>
        <strain evidence="3 6">COR2-253-APC-1A</strain>
    </source>
</reference>
<dbReference type="GeneID" id="78295145"/>
<evidence type="ECO:0000313" key="4">
    <source>
        <dbReference type="EMBL" id="PVY42642.1"/>
    </source>
</evidence>
<dbReference type="Gene3D" id="2.120.10.30">
    <property type="entry name" value="TolB, C-terminal domain"/>
    <property type="match status" value="2"/>
</dbReference>
<dbReference type="PANTHER" id="PTHR36842">
    <property type="entry name" value="PROTEIN TOLB HOMOLOG"/>
    <property type="match status" value="1"/>
</dbReference>
<dbReference type="SUPFAM" id="SSF82171">
    <property type="entry name" value="DPP6 N-terminal domain-like"/>
    <property type="match status" value="1"/>
</dbReference>
<dbReference type="Proteomes" id="UP000576225">
    <property type="component" value="Unassembled WGS sequence"/>
</dbReference>
<dbReference type="EMBL" id="JABAEW010000018">
    <property type="protein sequence ID" value="NMD87075.1"/>
    <property type="molecule type" value="Genomic_DNA"/>
</dbReference>
<protein>
    <submittedName>
        <fullName evidence="4">TolB protein</fullName>
    </submittedName>
</protein>
<dbReference type="AlphaFoldDB" id="A0A2U1B1Z2"/>
<proteinExistence type="inferred from homology"/>
<dbReference type="EMBL" id="QEKH01000011">
    <property type="protein sequence ID" value="PVY42642.1"/>
    <property type="molecule type" value="Genomic_DNA"/>
</dbReference>
<evidence type="ECO:0000313" key="3">
    <source>
        <dbReference type="EMBL" id="NMD87075.1"/>
    </source>
</evidence>
<keyword evidence="5" id="KW-1185">Reference proteome</keyword>
<evidence type="ECO:0000313" key="6">
    <source>
        <dbReference type="Proteomes" id="UP000576225"/>
    </source>
</evidence>
<evidence type="ECO:0000256" key="1">
    <source>
        <dbReference type="ARBA" id="ARBA00009820"/>
    </source>
</evidence>
<dbReference type="InterPro" id="IPR011042">
    <property type="entry name" value="6-blade_b-propeller_TolB-like"/>
</dbReference>
<name>A0A2U1B1Z2_9BACT</name>
<gene>
    <name evidence="4" type="ORF">C8D82_11199</name>
    <name evidence="3" type="ORF">HF882_10820</name>
</gene>
<organism evidence="4 5">
    <name type="scientific">Victivallis vadensis</name>
    <dbReference type="NCBI Taxonomy" id="172901"/>
    <lineage>
        <taxon>Bacteria</taxon>
        <taxon>Pseudomonadati</taxon>
        <taxon>Lentisphaerota</taxon>
        <taxon>Lentisphaeria</taxon>
        <taxon>Victivallales</taxon>
        <taxon>Victivallaceae</taxon>
        <taxon>Victivallis</taxon>
    </lineage>
</organism>
<dbReference type="PANTHER" id="PTHR36842:SF1">
    <property type="entry name" value="PROTEIN TOLB"/>
    <property type="match status" value="1"/>
</dbReference>
<accession>A0A2U1B1Z2</accession>
<dbReference type="Proteomes" id="UP000245959">
    <property type="component" value="Unassembled WGS sequence"/>
</dbReference>
<sequence>MLKELCVAALVLAGAAPAVIFADTPRQIEVVKNTRDNPTLYFSGVKNDLGVGQEVNNFLRACGWFDVVPDPKAQFQLAGSRDGDRIRFDLTQGGAPVGSWQAGAAGSDRAIAKNVVNAIIEKTFKDLKVKGFCASRIAFCAQTAPGVRNIYVCDIDGGNVEQITRFNTLCVEPCWFPDGRSIGYSKYGRTGIDVVQTTLNPRRSRVLSAFRGINAGAAISPDGRQLAVILSPDHQVDLYVMPVGSTRLTRLTRNIAVEASPCWSPDGSQLAYVSDETGSPRIYTVTVHDGSGRKRLPVIPGGRDAVTPDWSKDGKIVYATKVNGNYTIAVYDTKTGENKRATEAPGNWESPAWAADNRQVVCKRADGSGKSALYVVDTWTGKTRLLVATPYNLSMPVWSPCEEN</sequence>
<evidence type="ECO:0000313" key="5">
    <source>
        <dbReference type="Proteomes" id="UP000245959"/>
    </source>
</evidence>